<dbReference type="SUPFAM" id="SSF50494">
    <property type="entry name" value="Trypsin-like serine proteases"/>
    <property type="match status" value="1"/>
</dbReference>
<dbReference type="Proteomes" id="UP000721236">
    <property type="component" value="Unassembled WGS sequence"/>
</dbReference>
<accession>A0ABM8WVU1</accession>
<evidence type="ECO:0000313" key="1">
    <source>
        <dbReference type="EMBL" id="CAG9171645.1"/>
    </source>
</evidence>
<evidence type="ECO:0000313" key="2">
    <source>
        <dbReference type="Proteomes" id="UP000721236"/>
    </source>
</evidence>
<gene>
    <name evidence="1" type="ORF">LMG21510_01744</name>
</gene>
<dbReference type="RefSeq" id="WP_224041159.1">
    <property type="nucleotide sequence ID" value="NZ_CAJZAH010000002.1"/>
</dbReference>
<sequence length="249" mass="27452">MQLHYGVLPFGSEPDTLLLVSIDQDRDKKWHAIGSAFPLYHNGKVYLITAGHVVAKLSGFPIYVLNSKEKSLISLRDAQVSVVRELDLAVVECSLNDLASLFGRCNCVKADYRVPRTGVGNNGDIYQVYGFPKSKNKISRSKGFGPNLFRVSLGAPRQLPKRSKLAGLPIPMMCFEIDPDRLFDDEFKPTFQLGKFEGLSGGPVIRHAAEIDSGAGSLVGMFVEWHSTEKVAVVVPIALITSWIEAWCQ</sequence>
<protein>
    <recommendedName>
        <fullName evidence="3">Trypsin-like peptidase domain-containing protein</fullName>
    </recommendedName>
</protein>
<name>A0ABM8WVU1_9BURK</name>
<evidence type="ECO:0008006" key="3">
    <source>
        <dbReference type="Google" id="ProtNLM"/>
    </source>
</evidence>
<organism evidence="1 2">
    <name type="scientific">Cupriavidus respiraculi</name>
    <dbReference type="NCBI Taxonomy" id="195930"/>
    <lineage>
        <taxon>Bacteria</taxon>
        <taxon>Pseudomonadati</taxon>
        <taxon>Pseudomonadota</taxon>
        <taxon>Betaproteobacteria</taxon>
        <taxon>Burkholderiales</taxon>
        <taxon>Burkholderiaceae</taxon>
        <taxon>Cupriavidus</taxon>
    </lineage>
</organism>
<dbReference type="InterPro" id="IPR009003">
    <property type="entry name" value="Peptidase_S1_PA"/>
</dbReference>
<reference evidence="1 2" key="1">
    <citation type="submission" date="2021-08" db="EMBL/GenBank/DDBJ databases">
        <authorList>
            <person name="Peeters C."/>
        </authorList>
    </citation>
    <scope>NUCLEOTIDE SEQUENCE [LARGE SCALE GENOMIC DNA]</scope>
    <source>
        <strain evidence="1 2">LMG 21510</strain>
    </source>
</reference>
<proteinExistence type="predicted"/>
<dbReference type="EMBL" id="CAJZAH010000002">
    <property type="protein sequence ID" value="CAG9171645.1"/>
    <property type="molecule type" value="Genomic_DNA"/>
</dbReference>
<keyword evidence="2" id="KW-1185">Reference proteome</keyword>
<comment type="caution">
    <text evidence="1">The sequence shown here is derived from an EMBL/GenBank/DDBJ whole genome shotgun (WGS) entry which is preliminary data.</text>
</comment>